<keyword evidence="7 8" id="KW-0472">Membrane</keyword>
<name>A0ABY9YMH1_9GAMM</name>
<feature type="transmembrane region" description="Helical" evidence="8">
    <location>
        <begin position="69"/>
        <end position="85"/>
    </location>
</feature>
<evidence type="ECO:0000313" key="9">
    <source>
        <dbReference type="EMBL" id="WNH52093.1"/>
    </source>
</evidence>
<evidence type="ECO:0000256" key="7">
    <source>
        <dbReference type="ARBA" id="ARBA00023136"/>
    </source>
</evidence>
<evidence type="ECO:0000256" key="1">
    <source>
        <dbReference type="ARBA" id="ARBA00022448"/>
    </source>
</evidence>
<reference evidence="9 10" key="1">
    <citation type="submission" date="2022-12" db="EMBL/GenBank/DDBJ databases">
        <title>Two new species, Stenotrophomonas aracearum and Stenotrophomonas oahuensis, isolated from Anthurium (Araceae family) in Hawaii.</title>
        <authorList>
            <person name="Chunag S.C."/>
            <person name="Dobhal S."/>
            <person name="Alvarez A."/>
            <person name="Arif M."/>
        </authorList>
    </citation>
    <scope>NUCLEOTIDE SEQUENCE [LARGE SCALE GENOMIC DNA]</scope>
    <source>
        <strain evidence="9 10">A5586</strain>
    </source>
</reference>
<accession>A0ABY9YMH1</accession>
<evidence type="ECO:0000256" key="3">
    <source>
        <dbReference type="ARBA" id="ARBA00022519"/>
    </source>
</evidence>
<dbReference type="HAMAP" id="MF_00914">
    <property type="entry name" value="L_Ala_exporter"/>
    <property type="match status" value="1"/>
</dbReference>
<dbReference type="EMBL" id="CP115541">
    <property type="protein sequence ID" value="WNH52093.1"/>
    <property type="molecule type" value="Genomic_DNA"/>
</dbReference>
<feature type="transmembrane region" description="Helical" evidence="8">
    <location>
        <begin position="135"/>
        <end position="154"/>
    </location>
</feature>
<keyword evidence="4 8" id="KW-0812">Transmembrane</keyword>
<evidence type="ECO:0000256" key="4">
    <source>
        <dbReference type="ARBA" id="ARBA00022692"/>
    </source>
</evidence>
<keyword evidence="10" id="KW-1185">Reference proteome</keyword>
<dbReference type="Pfam" id="PF06610">
    <property type="entry name" value="AlaE"/>
    <property type="match status" value="1"/>
</dbReference>
<proteinExistence type="inferred from homology"/>
<evidence type="ECO:0000256" key="5">
    <source>
        <dbReference type="ARBA" id="ARBA00022970"/>
    </source>
</evidence>
<feature type="transmembrane region" description="Helical" evidence="8">
    <location>
        <begin position="106"/>
        <end position="129"/>
    </location>
</feature>
<dbReference type="RefSeq" id="WP_311191298.1">
    <property type="nucleotide sequence ID" value="NZ_CP115541.1"/>
</dbReference>
<keyword evidence="6 8" id="KW-1133">Transmembrane helix</keyword>
<evidence type="ECO:0000256" key="8">
    <source>
        <dbReference type="HAMAP-Rule" id="MF_00914"/>
    </source>
</evidence>
<evidence type="ECO:0000256" key="6">
    <source>
        <dbReference type="ARBA" id="ARBA00022989"/>
    </source>
</evidence>
<keyword evidence="3 8" id="KW-0997">Cell inner membrane</keyword>
<dbReference type="Proteomes" id="UP001302072">
    <property type="component" value="Chromosome"/>
</dbReference>
<comment type="subcellular location">
    <subcellularLocation>
        <location evidence="8">Cell inner membrane</location>
        <topology evidence="8">Multi-pass membrane protein</topology>
    </subcellularLocation>
</comment>
<keyword evidence="5 8" id="KW-0029">Amino-acid transport</keyword>
<feature type="transmembrane region" description="Helical" evidence="8">
    <location>
        <begin position="39"/>
        <end position="57"/>
    </location>
</feature>
<organism evidence="9 10">
    <name type="scientific">Stenotrophomonas oahuensis</name>
    <dbReference type="NCBI Taxonomy" id="3003271"/>
    <lineage>
        <taxon>Bacteria</taxon>
        <taxon>Pseudomonadati</taxon>
        <taxon>Pseudomonadota</taxon>
        <taxon>Gammaproteobacteria</taxon>
        <taxon>Lysobacterales</taxon>
        <taxon>Lysobacteraceae</taxon>
        <taxon>Stenotrophomonas</taxon>
    </lineage>
</organism>
<comment type="similarity">
    <text evidence="8">Belongs to the AlaE exporter family.</text>
</comment>
<comment type="function">
    <text evidence="8">Exports L-alanine.</text>
</comment>
<dbReference type="InterPro" id="IPR010574">
    <property type="entry name" value="Ala_export_AlaE"/>
</dbReference>
<keyword evidence="1 8" id="KW-0813">Transport</keyword>
<sequence length="178" mass="19520">MKIHAWAPATVIDSGTMLNRSRMKKGPDMGEGSKKLRPFIADTVALLIFFTITGALNERFISNMTWEEVAHARLLGAALMVPVARPYGMWRDLLMRRASAGRWSQLLWDSIALVTFQVPIYAGIIFVSGASGKDLAFGVLGATVIMLVTGRPYGAFLNWVRARFGLPPGGSKPMSLQH</sequence>
<evidence type="ECO:0000313" key="10">
    <source>
        <dbReference type="Proteomes" id="UP001302072"/>
    </source>
</evidence>
<keyword evidence="2 8" id="KW-1003">Cell membrane</keyword>
<evidence type="ECO:0000256" key="2">
    <source>
        <dbReference type="ARBA" id="ARBA00022475"/>
    </source>
</evidence>
<protein>
    <recommendedName>
        <fullName evidence="8">L-alanine exporter AlaE</fullName>
    </recommendedName>
</protein>
<gene>
    <name evidence="8 9" type="primary">alaE</name>
    <name evidence="9" type="ORF">PDM29_17395</name>
</gene>